<dbReference type="AlphaFoldDB" id="A0A7M2YZM3"/>
<dbReference type="GO" id="GO:0016787">
    <property type="term" value="F:hydrolase activity"/>
    <property type="evidence" value="ECO:0007669"/>
    <property type="project" value="UniProtKB-KW"/>
</dbReference>
<keyword evidence="3" id="KW-0378">Hydrolase</keyword>
<name>A0A7M2YZM3_9ACTN</name>
<evidence type="ECO:0000256" key="3">
    <source>
        <dbReference type="ARBA" id="ARBA00022801"/>
    </source>
</evidence>
<sequence>MRGAVAAGNPHTAAAGARALAAGGSAVDAVVAAAFAGFVAEGPLTGPAGGGFLLVREAGGEPLLLDCFFAVPSVARGVMDEVVIDFAGASTQVFHVGEESVAVPGLVAGLEHAHRAHGRLAWCDLVQPAVELARRGVEMNGPQRFLLEILVPILERSEAGRLIYGRHGRAETATMAGGLERLRDDPAAAVAELLPELAGDIASYRPRELVPLEARFAGVRVVTCPAPSRGGAVVVAALAELDRIGLDPEPGSARCASALAHSLAAGYGGGAATARPTGTTHISVLDGDGNAAALSSTLGSGSGVFRNGFQLNNMLGELDVIGSEPRRPGSRLPSMMAPTLVLDAGRPRLVVGSAGSVRLSGAIVQTIAAVVGQGLSVEDAIGSPRLHVEEGAVHLEGGWTEAAADRLRSDGWRVVPWSGRNLFFGGVSAVELRADGQLAAAGDPRRGGHGVVVP</sequence>
<dbReference type="Proteomes" id="UP000254134">
    <property type="component" value="Unassembled WGS sequence"/>
</dbReference>
<dbReference type="SUPFAM" id="SSF56235">
    <property type="entry name" value="N-terminal nucleophile aminohydrolases (Ntn hydrolases)"/>
    <property type="match status" value="1"/>
</dbReference>
<dbReference type="PRINTS" id="PR01210">
    <property type="entry name" value="GGTRANSPTASE"/>
</dbReference>
<keyword evidence="6" id="KW-1185">Reference proteome</keyword>
<comment type="caution">
    <text evidence="5">The sequence shown here is derived from an EMBL/GenBank/DDBJ whole genome shotgun (WGS) entry which is preliminary data.</text>
</comment>
<proteinExistence type="inferred from homology"/>
<protein>
    <submittedName>
        <fullName evidence="5">Gamma-glutamyltransferase</fullName>
    </submittedName>
</protein>
<reference evidence="6" key="2">
    <citation type="journal article" date="2019" name="MicrobiologyOpen">
        <title>High-quality draft genome sequence of Gaiella occulta isolated from a 150 meter deep mineral water borehole and comparison with the genome sequences of other deep-branching lineages of the phylum Actinobacteria.</title>
        <authorList>
            <person name="Severino R."/>
            <person name="Froufe H.J.C."/>
            <person name="Barroso C."/>
            <person name="Albuquerque L."/>
            <person name="Lobo-da-Cunha A."/>
            <person name="da Costa M.S."/>
            <person name="Egas C."/>
        </authorList>
    </citation>
    <scope>NUCLEOTIDE SEQUENCE [LARGE SCALE GENOMIC DNA]</scope>
    <source>
        <strain evidence="6">F2-233</strain>
    </source>
</reference>
<dbReference type="Gene3D" id="3.60.20.40">
    <property type="match status" value="1"/>
</dbReference>
<evidence type="ECO:0000256" key="4">
    <source>
        <dbReference type="ARBA" id="ARBA00023145"/>
    </source>
</evidence>
<dbReference type="PANTHER" id="PTHR43199">
    <property type="entry name" value="GLUTATHIONE HYDROLASE"/>
    <property type="match status" value="1"/>
</dbReference>
<gene>
    <name evidence="5" type="ORF">Gocc_1267</name>
</gene>
<dbReference type="OrthoDB" id="9781342at2"/>
<dbReference type="RefSeq" id="WP_114795669.1">
    <property type="nucleotide sequence ID" value="NZ_QQZY01000002.1"/>
</dbReference>
<organism evidence="5 6">
    <name type="scientific">Gaiella occulta</name>
    <dbReference type="NCBI Taxonomy" id="1002870"/>
    <lineage>
        <taxon>Bacteria</taxon>
        <taxon>Bacillati</taxon>
        <taxon>Actinomycetota</taxon>
        <taxon>Thermoleophilia</taxon>
        <taxon>Gaiellales</taxon>
        <taxon>Gaiellaceae</taxon>
        <taxon>Gaiella</taxon>
    </lineage>
</organism>
<dbReference type="PANTHER" id="PTHR43199:SF1">
    <property type="entry name" value="GLUTATHIONE HYDROLASE PROENZYME"/>
    <property type="match status" value="1"/>
</dbReference>
<dbReference type="EMBL" id="QQZY01000002">
    <property type="protein sequence ID" value="RDI75469.1"/>
    <property type="molecule type" value="Genomic_DNA"/>
</dbReference>
<evidence type="ECO:0000256" key="1">
    <source>
        <dbReference type="ARBA" id="ARBA00009381"/>
    </source>
</evidence>
<dbReference type="InterPro" id="IPR029055">
    <property type="entry name" value="Ntn_hydrolases_N"/>
</dbReference>
<evidence type="ECO:0000313" key="6">
    <source>
        <dbReference type="Proteomes" id="UP000254134"/>
    </source>
</evidence>
<dbReference type="InterPro" id="IPR043137">
    <property type="entry name" value="GGT_ssub_C"/>
</dbReference>
<evidence type="ECO:0000256" key="2">
    <source>
        <dbReference type="ARBA" id="ARBA00022679"/>
    </source>
</evidence>
<accession>A0A7M2YZM3</accession>
<dbReference type="InterPro" id="IPR051792">
    <property type="entry name" value="GGT_bact"/>
</dbReference>
<evidence type="ECO:0000313" key="5">
    <source>
        <dbReference type="EMBL" id="RDI75469.1"/>
    </source>
</evidence>
<keyword evidence="4" id="KW-0865">Zymogen</keyword>
<reference evidence="5 6" key="1">
    <citation type="submission" date="2018-07" db="EMBL/GenBank/DDBJ databases">
        <title>High-quality-draft genome sequence of Gaiella occulta.</title>
        <authorList>
            <person name="Severino R."/>
            <person name="Froufe H.J.C."/>
            <person name="Rainey F.A."/>
            <person name="Barroso C."/>
            <person name="Albuquerque L."/>
            <person name="Lobo-Da-Cunha A."/>
            <person name="Da Costa M.S."/>
            <person name="Egas C."/>
        </authorList>
    </citation>
    <scope>NUCLEOTIDE SEQUENCE [LARGE SCALE GENOMIC DNA]</scope>
    <source>
        <strain evidence="5 6">F2-233</strain>
    </source>
</reference>
<comment type="similarity">
    <text evidence="1">Belongs to the gamma-glutamyltransferase family.</text>
</comment>
<keyword evidence="2 5" id="KW-0808">Transferase</keyword>
<dbReference type="GO" id="GO:0016740">
    <property type="term" value="F:transferase activity"/>
    <property type="evidence" value="ECO:0007669"/>
    <property type="project" value="UniProtKB-KW"/>
</dbReference>
<dbReference type="Pfam" id="PF01019">
    <property type="entry name" value="G_glu_transpept"/>
    <property type="match status" value="2"/>
</dbReference>